<keyword evidence="4" id="KW-1185">Reference proteome</keyword>
<dbReference type="Proteomes" id="UP001565474">
    <property type="component" value="Unassembled WGS sequence"/>
</dbReference>
<gene>
    <name evidence="1" type="ORF">ABH992_006501</name>
    <name evidence="2" type="ORF">GA0061099_100842</name>
</gene>
<reference evidence="1 4" key="2">
    <citation type="submission" date="2024-07" db="EMBL/GenBank/DDBJ databases">
        <title>Genomic Encyclopedia of Type Strains, Phase V (KMG-V): Genome sequencing to study the core and pangenomes of soil and plant-associated prokaryotes.</title>
        <authorList>
            <person name="Whitman W."/>
        </authorList>
    </citation>
    <scope>NUCLEOTIDE SEQUENCE [LARGE SCALE GENOMIC DNA]</scope>
    <source>
        <strain evidence="1 4">USDA 222</strain>
    </source>
</reference>
<protein>
    <submittedName>
        <fullName evidence="2">Uncharacterized protein</fullName>
    </submittedName>
</protein>
<evidence type="ECO:0000313" key="1">
    <source>
        <dbReference type="EMBL" id="MEY9474102.1"/>
    </source>
</evidence>
<evidence type="ECO:0000313" key="2">
    <source>
        <dbReference type="EMBL" id="SCB45060.1"/>
    </source>
</evidence>
<dbReference type="EMBL" id="FMAE01000008">
    <property type="protein sequence ID" value="SCB45060.1"/>
    <property type="molecule type" value="Genomic_DNA"/>
</dbReference>
<dbReference type="GeneID" id="93178293"/>
<reference evidence="2 3" key="1">
    <citation type="submission" date="2016-08" db="EMBL/GenBank/DDBJ databases">
        <authorList>
            <person name="Seilhamer J.J."/>
        </authorList>
    </citation>
    <scope>NUCLEOTIDE SEQUENCE [LARGE SCALE GENOMIC DNA]</scope>
    <source>
        <strain evidence="2 3">CCBAU 10071</strain>
    </source>
</reference>
<name>A0A1C3WYJ0_9BRAD</name>
<organism evidence="2 3">
    <name type="scientific">Bradyrhizobium yuanmingense</name>
    <dbReference type="NCBI Taxonomy" id="108015"/>
    <lineage>
        <taxon>Bacteria</taxon>
        <taxon>Pseudomonadati</taxon>
        <taxon>Pseudomonadota</taxon>
        <taxon>Alphaproteobacteria</taxon>
        <taxon>Hyphomicrobiales</taxon>
        <taxon>Nitrobacteraceae</taxon>
        <taxon>Bradyrhizobium</taxon>
    </lineage>
</organism>
<evidence type="ECO:0000313" key="3">
    <source>
        <dbReference type="Proteomes" id="UP000183174"/>
    </source>
</evidence>
<dbReference type="RefSeq" id="WP_156447197.1">
    <property type="nucleotide sequence ID" value="NZ_CP104173.1"/>
</dbReference>
<dbReference type="AlphaFoldDB" id="A0A1C3WYJ0"/>
<evidence type="ECO:0000313" key="4">
    <source>
        <dbReference type="Proteomes" id="UP001565474"/>
    </source>
</evidence>
<proteinExistence type="predicted"/>
<dbReference type="EMBL" id="JBGBZN010000002">
    <property type="protein sequence ID" value="MEY9474102.1"/>
    <property type="molecule type" value="Genomic_DNA"/>
</dbReference>
<accession>A0A1C3WYJ0</accession>
<dbReference type="Proteomes" id="UP000183174">
    <property type="component" value="Unassembled WGS sequence"/>
</dbReference>
<sequence>MDREFRRLEHAAREQAALSADGRTKAALLEIAEEYRLRADYLEAQKRSPAD</sequence>